<organism evidence="1 2">
    <name type="scientific">Portunus trituberculatus</name>
    <name type="common">Swimming crab</name>
    <name type="synonym">Neptunus trituberculatus</name>
    <dbReference type="NCBI Taxonomy" id="210409"/>
    <lineage>
        <taxon>Eukaryota</taxon>
        <taxon>Metazoa</taxon>
        <taxon>Ecdysozoa</taxon>
        <taxon>Arthropoda</taxon>
        <taxon>Crustacea</taxon>
        <taxon>Multicrustacea</taxon>
        <taxon>Malacostraca</taxon>
        <taxon>Eumalacostraca</taxon>
        <taxon>Eucarida</taxon>
        <taxon>Decapoda</taxon>
        <taxon>Pleocyemata</taxon>
        <taxon>Brachyura</taxon>
        <taxon>Eubrachyura</taxon>
        <taxon>Portunoidea</taxon>
        <taxon>Portunidae</taxon>
        <taxon>Portuninae</taxon>
        <taxon>Portunus</taxon>
    </lineage>
</organism>
<reference evidence="1 2" key="1">
    <citation type="submission" date="2019-05" db="EMBL/GenBank/DDBJ databases">
        <title>Another draft genome of Portunus trituberculatus and its Hox gene families provides insights of decapod evolution.</title>
        <authorList>
            <person name="Jeong J.-H."/>
            <person name="Song I."/>
            <person name="Kim S."/>
            <person name="Choi T."/>
            <person name="Kim D."/>
            <person name="Ryu S."/>
            <person name="Kim W."/>
        </authorList>
    </citation>
    <scope>NUCLEOTIDE SEQUENCE [LARGE SCALE GENOMIC DNA]</scope>
    <source>
        <tissue evidence="1">Muscle</tissue>
    </source>
</reference>
<dbReference type="AlphaFoldDB" id="A0A5B7EN21"/>
<sequence>MENHIDGAWLQKGGTLKVTFAVKAAVFGDVAMAGKQCVTTRVRVKHYTRAAAMNTDHWTYWRVIHGTGG</sequence>
<accession>A0A5B7EN21</accession>
<name>A0A5B7EN21_PORTR</name>
<evidence type="ECO:0000313" key="2">
    <source>
        <dbReference type="Proteomes" id="UP000324222"/>
    </source>
</evidence>
<keyword evidence="2" id="KW-1185">Reference proteome</keyword>
<comment type="caution">
    <text evidence="1">The sequence shown here is derived from an EMBL/GenBank/DDBJ whole genome shotgun (WGS) entry which is preliminary data.</text>
</comment>
<gene>
    <name evidence="1" type="ORF">E2C01_027961</name>
</gene>
<dbReference type="Proteomes" id="UP000324222">
    <property type="component" value="Unassembled WGS sequence"/>
</dbReference>
<evidence type="ECO:0000313" key="1">
    <source>
        <dbReference type="EMBL" id="MPC34569.1"/>
    </source>
</evidence>
<proteinExistence type="predicted"/>
<protein>
    <submittedName>
        <fullName evidence="1">Uncharacterized protein</fullName>
    </submittedName>
</protein>
<dbReference type="EMBL" id="VSRR010003082">
    <property type="protein sequence ID" value="MPC34569.1"/>
    <property type="molecule type" value="Genomic_DNA"/>
</dbReference>